<name>A0A7S0LBM9_9EUKA</name>
<evidence type="ECO:0000313" key="1">
    <source>
        <dbReference type="EMBL" id="CAD8605299.1"/>
    </source>
</evidence>
<dbReference type="InterPro" id="IPR052219">
    <property type="entry name" value="Photolyase_Class-2"/>
</dbReference>
<organism evidence="1">
    <name type="scientific">Coccolithus braarudii</name>
    <dbReference type="NCBI Taxonomy" id="221442"/>
    <lineage>
        <taxon>Eukaryota</taxon>
        <taxon>Haptista</taxon>
        <taxon>Haptophyta</taxon>
        <taxon>Prymnesiophyceae</taxon>
        <taxon>Coccolithales</taxon>
        <taxon>Coccolithaceae</taxon>
        <taxon>Coccolithus</taxon>
    </lineage>
</organism>
<proteinExistence type="predicted"/>
<sequence>MSAYVNLGMIDPLRMARDAVAAGAHKYLSEFVGFREASYLWCLLHPGDYANAAVAVPAWARGQLNAYEGKATDAGIPSLAALEAGQSGDALWDDCQRSLVIAGELHNNVRMAWGKAIPAWHAALLQAEAGASLTVAEVARRHFSAATRLQAALDLLIRLNDRFALDGGA</sequence>
<gene>
    <name evidence="1" type="ORF">CPEL01642_LOCUS8634</name>
</gene>
<dbReference type="GO" id="GO:0003904">
    <property type="term" value="F:deoxyribodipyrimidine photo-lyase activity"/>
    <property type="evidence" value="ECO:0007669"/>
    <property type="project" value="TreeGrafter"/>
</dbReference>
<dbReference type="GO" id="GO:0000719">
    <property type="term" value="P:photoreactive repair"/>
    <property type="evidence" value="ECO:0007669"/>
    <property type="project" value="TreeGrafter"/>
</dbReference>
<dbReference type="Gene3D" id="1.10.579.10">
    <property type="entry name" value="DNA Cyclobutane Dipyrimidine Photolyase, subunit A, domain 3"/>
    <property type="match status" value="1"/>
</dbReference>
<reference evidence="1" key="1">
    <citation type="submission" date="2021-01" db="EMBL/GenBank/DDBJ databases">
        <authorList>
            <person name="Corre E."/>
            <person name="Pelletier E."/>
            <person name="Niang G."/>
            <person name="Scheremetjew M."/>
            <person name="Finn R."/>
            <person name="Kale V."/>
            <person name="Holt S."/>
            <person name="Cochrane G."/>
            <person name="Meng A."/>
            <person name="Brown T."/>
            <person name="Cohen L."/>
        </authorList>
    </citation>
    <scope>NUCLEOTIDE SEQUENCE</scope>
    <source>
        <strain evidence="1">PLY182g</strain>
    </source>
</reference>
<dbReference type="InterPro" id="IPR036134">
    <property type="entry name" value="Crypto/Photolyase_FAD-like_sf"/>
</dbReference>
<dbReference type="AlphaFoldDB" id="A0A7S0LBM9"/>
<dbReference type="PANTHER" id="PTHR10211">
    <property type="entry name" value="DEOXYRIBODIPYRIMIDINE PHOTOLYASE"/>
    <property type="match status" value="1"/>
</dbReference>
<accession>A0A7S0LBM9</accession>
<dbReference type="EMBL" id="HBEY01017881">
    <property type="protein sequence ID" value="CAD8605299.1"/>
    <property type="molecule type" value="Transcribed_RNA"/>
</dbReference>
<dbReference type="SUPFAM" id="SSF48173">
    <property type="entry name" value="Cryptochrome/photolyase FAD-binding domain"/>
    <property type="match status" value="1"/>
</dbReference>
<protein>
    <submittedName>
        <fullName evidence="1">Uncharacterized protein</fullName>
    </submittedName>
</protein>
<dbReference type="PANTHER" id="PTHR10211:SF0">
    <property type="entry name" value="DEOXYRIBODIPYRIMIDINE PHOTO-LYASE"/>
    <property type="match status" value="1"/>
</dbReference>